<dbReference type="Proteomes" id="UP000516349">
    <property type="component" value="Chromosome"/>
</dbReference>
<dbReference type="FunFam" id="3.40.50.10380:FF:000003">
    <property type="entry name" value="NADP-dependent malic enzyme"/>
    <property type="match status" value="1"/>
</dbReference>
<feature type="binding site" evidence="9">
    <location>
        <position position="162"/>
    </location>
    <ligand>
        <name>a divalent metal cation</name>
        <dbReference type="ChEBI" id="CHEBI:60240"/>
    </ligand>
</feature>
<dbReference type="GO" id="GO:0004473">
    <property type="term" value="F:malate dehydrogenase (decarboxylating) (NADP+) activity"/>
    <property type="evidence" value="ECO:0007669"/>
    <property type="project" value="UniProtKB-EC"/>
</dbReference>
<dbReference type="InterPro" id="IPR051674">
    <property type="entry name" value="Malate_Decarboxylase"/>
</dbReference>
<keyword evidence="5 9" id="KW-0479">Metal-binding</keyword>
<evidence type="ECO:0000256" key="5">
    <source>
        <dbReference type="ARBA" id="ARBA00022723"/>
    </source>
</evidence>
<feature type="domain" description="Malic enzyme NAD-binding" evidence="10">
    <location>
        <begin position="163"/>
        <end position="406"/>
    </location>
</feature>
<evidence type="ECO:0000256" key="3">
    <source>
        <dbReference type="ARBA" id="ARBA00008756"/>
    </source>
</evidence>
<name>A0A7H1NTN9_9PROT</name>
<dbReference type="CDD" id="cd05311">
    <property type="entry name" value="NAD_bind_2_malic_enz"/>
    <property type="match status" value="1"/>
</dbReference>
<dbReference type="FunFam" id="3.40.50.720:FF:000095">
    <property type="entry name" value="NADP-dependent malic enzyme"/>
    <property type="match status" value="1"/>
</dbReference>
<keyword evidence="13" id="KW-1185">Reference proteome</keyword>
<dbReference type="Gene3D" id="3.40.50.720">
    <property type="entry name" value="NAD(P)-binding Rossmann-like Domain"/>
    <property type="match status" value="1"/>
</dbReference>
<dbReference type="PANTHER" id="PTHR43237">
    <property type="entry name" value="NADP-DEPENDENT MALIC ENZYME"/>
    <property type="match status" value="1"/>
</dbReference>
<dbReference type="EMBL" id="CP060244">
    <property type="protein sequence ID" value="QNT79149.1"/>
    <property type="molecule type" value="Genomic_DNA"/>
</dbReference>
<evidence type="ECO:0000259" key="11">
    <source>
        <dbReference type="SMART" id="SM01274"/>
    </source>
</evidence>
<dbReference type="InterPro" id="IPR015884">
    <property type="entry name" value="Malic_enzyme_CS"/>
</dbReference>
<evidence type="ECO:0000259" key="10">
    <source>
        <dbReference type="SMART" id="SM00919"/>
    </source>
</evidence>
<accession>A0A7H1NTN9</accession>
<keyword evidence="6 12" id="KW-0560">Oxidoreductase</keyword>
<dbReference type="GO" id="GO:0051287">
    <property type="term" value="F:NAD binding"/>
    <property type="evidence" value="ECO:0007669"/>
    <property type="project" value="InterPro"/>
</dbReference>
<dbReference type="InterPro" id="IPR045213">
    <property type="entry name" value="Malic_NAD-bd_bact_type"/>
</dbReference>
<comment type="cofactor">
    <cofactor evidence="9">
        <name>Mg(2+)</name>
        <dbReference type="ChEBI" id="CHEBI:18420"/>
    </cofactor>
    <cofactor evidence="9">
        <name>Mn(2+)</name>
        <dbReference type="ChEBI" id="CHEBI:29035"/>
    </cofactor>
    <text evidence="9">Divalent metal cations. Prefers magnesium or manganese.</text>
</comment>
<dbReference type="PROSITE" id="PS00331">
    <property type="entry name" value="MALIC_ENZYMES"/>
    <property type="match status" value="1"/>
</dbReference>
<dbReference type="InterPro" id="IPR001891">
    <property type="entry name" value="Malic_OxRdtase"/>
</dbReference>
<organism evidence="12 13">
    <name type="scientific">Entomobacter blattae</name>
    <dbReference type="NCBI Taxonomy" id="2762277"/>
    <lineage>
        <taxon>Bacteria</taxon>
        <taxon>Pseudomonadati</taxon>
        <taxon>Pseudomonadota</taxon>
        <taxon>Alphaproteobacteria</taxon>
        <taxon>Acetobacterales</taxon>
        <taxon>Acetobacteraceae</taxon>
        <taxon>Entomobacter</taxon>
    </lineage>
</organism>
<dbReference type="RefSeq" id="WP_203413336.1">
    <property type="nucleotide sequence ID" value="NZ_CP060244.1"/>
</dbReference>
<dbReference type="Pfam" id="PF03949">
    <property type="entry name" value="Malic_M"/>
    <property type="match status" value="1"/>
</dbReference>
<dbReference type="SMART" id="SM01274">
    <property type="entry name" value="malic"/>
    <property type="match status" value="1"/>
</dbReference>
<dbReference type="EC" id="1.1.1.40" evidence="12"/>
<dbReference type="GO" id="GO:0046872">
    <property type="term" value="F:metal ion binding"/>
    <property type="evidence" value="ECO:0007669"/>
    <property type="project" value="UniProtKB-KW"/>
</dbReference>
<dbReference type="SUPFAM" id="SSF53223">
    <property type="entry name" value="Aminoacid dehydrogenase-like, N-terminal domain"/>
    <property type="match status" value="1"/>
</dbReference>
<sequence length="433" mass="46549">MDNDFRKKALDYHRYPVPGKISVIPSKPLADRTDLSLAYTPGVAEACNEIKVSPLAAYDYTGKGNLVAVITNGTAVLGLGDIGPLAGKPVMEGKAVLFQKFAGVNAFDIEVDAKDPQKFCDVVAALEPTFGGINLEDIKAPECFAIEAQLKERMNIPVFHDDQHGTAIVVAAAVLNALKLQGKKLPGIRLVTSGAGAAALACVDMLVSLGLPVENVILTDIHGVIYQGREAEIFPSLARYAHQTAFRTLEDAIEGADIFLGLSAGGVFKPSYLARMAMQPIILAMANPVPEILPELVHQNRPDAIVGTGRSDYPNQVNNVLCFPFIFRGALDVGATEINIEMKHAAVYSIADLTEQAYGDDEEENQALEKLYGKQVSVLASDYILPSPFDPRLLPRIAAAVAKAAMETGVAQRPVHDLLQYQKNIKLSFGKTL</sequence>
<feature type="binding site" evidence="8">
    <location>
        <position position="318"/>
    </location>
    <ligand>
        <name>(S)-malate</name>
        <dbReference type="ChEBI" id="CHEBI:15589"/>
    </ligand>
</feature>
<dbReference type="InterPro" id="IPR037062">
    <property type="entry name" value="Malic_N_dom_sf"/>
</dbReference>
<feature type="binding site" evidence="9">
    <location>
        <position position="136"/>
    </location>
    <ligand>
        <name>a divalent metal cation</name>
        <dbReference type="ChEBI" id="CHEBI:60240"/>
    </ligand>
</feature>
<comment type="similarity">
    <text evidence="4">Belongs to the malic enzymes family.</text>
</comment>
<protein>
    <submittedName>
        <fullName evidence="12">NADP-dependent malic enzyme</fullName>
        <ecNumber evidence="12">1.1.1.40</ecNumber>
    </submittedName>
</protein>
<proteinExistence type="inferred from homology"/>
<dbReference type="SUPFAM" id="SSF51735">
    <property type="entry name" value="NAD(P)-binding Rossmann-fold domains"/>
    <property type="match status" value="1"/>
</dbReference>
<gene>
    <name evidence="12" type="primary">maeB</name>
    <name evidence="12" type="ORF">JGUZn3_19360</name>
</gene>
<dbReference type="PANTHER" id="PTHR43237:SF4">
    <property type="entry name" value="NADP-DEPENDENT MALIC ENZYME"/>
    <property type="match status" value="1"/>
</dbReference>
<feature type="binding site" evidence="8">
    <location>
        <position position="287"/>
    </location>
    <ligand>
        <name>(S)-malate</name>
        <dbReference type="ChEBI" id="CHEBI:15589"/>
    </ligand>
</feature>
<comment type="similarity">
    <text evidence="3">In the C-terminal section; belongs to the phosphate acetyltransferase and butyryltransferase family.</text>
</comment>
<dbReference type="SMART" id="SM00919">
    <property type="entry name" value="Malic_M"/>
    <property type="match status" value="1"/>
</dbReference>
<dbReference type="InterPro" id="IPR046346">
    <property type="entry name" value="Aminoacid_DH-like_N_sf"/>
</dbReference>
<evidence type="ECO:0000313" key="13">
    <source>
        <dbReference type="Proteomes" id="UP000516349"/>
    </source>
</evidence>
<dbReference type="Pfam" id="PF00390">
    <property type="entry name" value="malic"/>
    <property type="match status" value="1"/>
</dbReference>
<feature type="active site" description="Proton donor" evidence="7">
    <location>
        <position position="39"/>
    </location>
</feature>
<dbReference type="InterPro" id="IPR012301">
    <property type="entry name" value="Malic_N_dom"/>
</dbReference>
<evidence type="ECO:0000256" key="9">
    <source>
        <dbReference type="PIRSR" id="PIRSR000106-3"/>
    </source>
</evidence>
<evidence type="ECO:0000256" key="1">
    <source>
        <dbReference type="ARBA" id="ARBA00001936"/>
    </source>
</evidence>
<dbReference type="InterPro" id="IPR012302">
    <property type="entry name" value="Malic_NAD-bd"/>
</dbReference>
<evidence type="ECO:0000313" key="12">
    <source>
        <dbReference type="EMBL" id="QNT79149.1"/>
    </source>
</evidence>
<dbReference type="KEGG" id="ebla:JGUZn3_19360"/>
<feature type="active site" description="Proton acceptor" evidence="7">
    <location>
        <position position="94"/>
    </location>
</feature>
<dbReference type="InterPro" id="IPR036291">
    <property type="entry name" value="NAD(P)-bd_dom_sf"/>
</dbReference>
<evidence type="ECO:0000256" key="6">
    <source>
        <dbReference type="ARBA" id="ARBA00023002"/>
    </source>
</evidence>
<dbReference type="AlphaFoldDB" id="A0A7H1NTN9"/>
<feature type="domain" description="Malic enzyme N-terminal" evidence="11">
    <location>
        <begin position="18"/>
        <end position="151"/>
    </location>
</feature>
<feature type="binding site" evidence="9">
    <location>
        <position position="137"/>
    </location>
    <ligand>
        <name>a divalent metal cation</name>
        <dbReference type="ChEBI" id="CHEBI:60240"/>
    </ligand>
</feature>
<evidence type="ECO:0000256" key="2">
    <source>
        <dbReference type="ARBA" id="ARBA00007686"/>
    </source>
</evidence>
<reference evidence="12 13" key="1">
    <citation type="submission" date="2020-08" db="EMBL/GenBank/DDBJ databases">
        <title>Complete genome sequence of Entomobacter blattae G55GP.</title>
        <authorList>
            <person name="Poehlein A."/>
            <person name="Guzman J."/>
            <person name="Daniel R."/>
            <person name="Vilcinskas A."/>
        </authorList>
    </citation>
    <scope>NUCLEOTIDE SEQUENCE [LARGE SCALE GENOMIC DNA]</scope>
    <source>
        <strain evidence="12 13">G55GP</strain>
    </source>
</reference>
<evidence type="ECO:0000256" key="4">
    <source>
        <dbReference type="ARBA" id="ARBA00008785"/>
    </source>
</evidence>
<dbReference type="Gene3D" id="3.40.50.10380">
    <property type="entry name" value="Malic enzyme, N-terminal domain"/>
    <property type="match status" value="1"/>
</dbReference>
<evidence type="ECO:0000256" key="7">
    <source>
        <dbReference type="PIRSR" id="PIRSR000106-1"/>
    </source>
</evidence>
<comment type="cofactor">
    <cofactor evidence="1">
        <name>Mn(2+)</name>
        <dbReference type="ChEBI" id="CHEBI:29035"/>
    </cofactor>
</comment>
<dbReference type="PIRSF" id="PIRSF000106">
    <property type="entry name" value="ME"/>
    <property type="match status" value="1"/>
</dbReference>
<evidence type="ECO:0000256" key="8">
    <source>
        <dbReference type="PIRSR" id="PIRSR000106-2"/>
    </source>
</evidence>
<comment type="similarity">
    <text evidence="2">In the N-terminal section; belongs to the malic enzymes family.</text>
</comment>